<evidence type="ECO:0000313" key="13">
    <source>
        <dbReference type="Proteomes" id="UP000245670"/>
    </source>
</evidence>
<name>A0A2U2JE63_9FLAO</name>
<keyword evidence="5" id="KW-0762">Sugar transport</keyword>
<comment type="subcellular location">
    <subcellularLocation>
        <location evidence="1">Cell membrane</location>
        <topology evidence="1">Multi-pass membrane protein</topology>
    </subcellularLocation>
</comment>
<comment type="similarity">
    <text evidence="2 9">Belongs to the major facilitator superfamily. Sugar transporter (TC 2.A.1.1) family.</text>
</comment>
<feature type="transmembrane region" description="Helical" evidence="10">
    <location>
        <begin position="400"/>
        <end position="419"/>
    </location>
</feature>
<keyword evidence="13" id="KW-1185">Reference proteome</keyword>
<protein>
    <submittedName>
        <fullName evidence="12">D-xylose transporter XylE</fullName>
    </submittedName>
</protein>
<organism evidence="12 13">
    <name type="scientific">Polaribacter aquimarinus</name>
    <dbReference type="NCBI Taxonomy" id="2100726"/>
    <lineage>
        <taxon>Bacteria</taxon>
        <taxon>Pseudomonadati</taxon>
        <taxon>Bacteroidota</taxon>
        <taxon>Flavobacteriia</taxon>
        <taxon>Flavobacteriales</taxon>
        <taxon>Flavobacteriaceae</taxon>
    </lineage>
</organism>
<dbReference type="Pfam" id="PF00083">
    <property type="entry name" value="Sugar_tr"/>
    <property type="match status" value="1"/>
</dbReference>
<dbReference type="PRINTS" id="PR00171">
    <property type="entry name" value="SUGRTRNSPORT"/>
</dbReference>
<reference evidence="12 13" key="1">
    <citation type="submission" date="2018-05" db="EMBL/GenBank/DDBJ databases">
        <title>Polaribacter aquimarinus sp. nov., isolated from sediment in a sediment of sea.</title>
        <authorList>
            <person name="Lu D."/>
        </authorList>
    </citation>
    <scope>NUCLEOTIDE SEQUENCE [LARGE SCALE GENOMIC DNA]</scope>
    <source>
        <strain evidence="12 13">ZY113</strain>
    </source>
</reference>
<feature type="transmembrane region" description="Helical" evidence="10">
    <location>
        <begin position="439"/>
        <end position="457"/>
    </location>
</feature>
<evidence type="ECO:0000259" key="11">
    <source>
        <dbReference type="PROSITE" id="PS50850"/>
    </source>
</evidence>
<dbReference type="Proteomes" id="UP000245670">
    <property type="component" value="Unassembled WGS sequence"/>
</dbReference>
<evidence type="ECO:0000256" key="5">
    <source>
        <dbReference type="ARBA" id="ARBA00022597"/>
    </source>
</evidence>
<dbReference type="InterPro" id="IPR005828">
    <property type="entry name" value="MFS_sugar_transport-like"/>
</dbReference>
<dbReference type="PROSITE" id="PS00217">
    <property type="entry name" value="SUGAR_TRANSPORT_2"/>
    <property type="match status" value="1"/>
</dbReference>
<gene>
    <name evidence="12" type="ORF">DIS07_01965</name>
</gene>
<dbReference type="InterPro" id="IPR003663">
    <property type="entry name" value="Sugar/inositol_transpt"/>
</dbReference>
<dbReference type="OrthoDB" id="9783823at2"/>
<dbReference type="FunFam" id="1.20.1250.20:FF:000122">
    <property type="entry name" value="D-xylose transporter XylE"/>
    <property type="match status" value="1"/>
</dbReference>
<evidence type="ECO:0000256" key="3">
    <source>
        <dbReference type="ARBA" id="ARBA00022448"/>
    </source>
</evidence>
<dbReference type="SUPFAM" id="SSF103473">
    <property type="entry name" value="MFS general substrate transporter"/>
    <property type="match status" value="1"/>
</dbReference>
<dbReference type="PANTHER" id="PTHR48023:SF4">
    <property type="entry name" value="D-XYLOSE-PROTON SYMPORTER-LIKE 2"/>
    <property type="match status" value="1"/>
</dbReference>
<evidence type="ECO:0000256" key="7">
    <source>
        <dbReference type="ARBA" id="ARBA00022989"/>
    </source>
</evidence>
<dbReference type="PROSITE" id="PS50850">
    <property type="entry name" value="MFS"/>
    <property type="match status" value="1"/>
</dbReference>
<keyword evidence="8 10" id="KW-0472">Membrane</keyword>
<feature type="transmembrane region" description="Helical" evidence="10">
    <location>
        <begin position="124"/>
        <end position="145"/>
    </location>
</feature>
<accession>A0A2U2JE63</accession>
<feature type="transmembrane region" description="Helical" evidence="10">
    <location>
        <begin position="194"/>
        <end position="215"/>
    </location>
</feature>
<dbReference type="InterPro" id="IPR050820">
    <property type="entry name" value="MFS_Sugar_Transporter"/>
</dbReference>
<dbReference type="InterPro" id="IPR047984">
    <property type="entry name" value="XylE-like"/>
</dbReference>
<dbReference type="PANTHER" id="PTHR48023">
    <property type="entry name" value="D-XYLOSE-PROTON SYMPORTER-LIKE 2"/>
    <property type="match status" value="1"/>
</dbReference>
<dbReference type="EMBL" id="QFFG01000001">
    <property type="protein sequence ID" value="PWG06627.1"/>
    <property type="molecule type" value="Genomic_DNA"/>
</dbReference>
<evidence type="ECO:0000256" key="10">
    <source>
        <dbReference type="SAM" id="Phobius"/>
    </source>
</evidence>
<feature type="transmembrane region" description="Helical" evidence="10">
    <location>
        <begin position="363"/>
        <end position="388"/>
    </location>
</feature>
<feature type="transmembrane region" description="Helical" evidence="10">
    <location>
        <begin position="87"/>
        <end position="104"/>
    </location>
</feature>
<evidence type="ECO:0000256" key="2">
    <source>
        <dbReference type="ARBA" id="ARBA00010992"/>
    </source>
</evidence>
<keyword evidence="6 10" id="KW-0812">Transmembrane</keyword>
<evidence type="ECO:0000256" key="1">
    <source>
        <dbReference type="ARBA" id="ARBA00004651"/>
    </source>
</evidence>
<proteinExistence type="inferred from homology"/>
<keyword evidence="4" id="KW-1003">Cell membrane</keyword>
<dbReference type="AlphaFoldDB" id="A0A2U2JE63"/>
<dbReference type="RefSeq" id="WP_109403535.1">
    <property type="nucleotide sequence ID" value="NZ_QFFG01000001.1"/>
</dbReference>
<dbReference type="InterPro" id="IPR020846">
    <property type="entry name" value="MFS_dom"/>
</dbReference>
<dbReference type="PROSITE" id="PS00216">
    <property type="entry name" value="SUGAR_TRANSPORT_1"/>
    <property type="match status" value="1"/>
</dbReference>
<dbReference type="NCBIfam" id="NF007484">
    <property type="entry name" value="PRK10077.1"/>
    <property type="match status" value="1"/>
</dbReference>
<dbReference type="Gene3D" id="1.20.1250.20">
    <property type="entry name" value="MFS general substrate transporter like domains"/>
    <property type="match status" value="2"/>
</dbReference>
<feature type="transmembrane region" description="Helical" evidence="10">
    <location>
        <begin position="157"/>
        <end position="179"/>
    </location>
</feature>
<dbReference type="InterPro" id="IPR036259">
    <property type="entry name" value="MFS_trans_sf"/>
</dbReference>
<evidence type="ECO:0000313" key="12">
    <source>
        <dbReference type="EMBL" id="PWG06627.1"/>
    </source>
</evidence>
<keyword evidence="7 10" id="KW-1133">Transmembrane helix</keyword>
<feature type="transmembrane region" description="Helical" evidence="10">
    <location>
        <begin position="306"/>
        <end position="325"/>
    </location>
</feature>
<comment type="caution">
    <text evidence="12">The sequence shown here is derived from an EMBL/GenBank/DDBJ whole genome shotgun (WGS) entry which is preliminary data.</text>
</comment>
<dbReference type="CDD" id="cd17359">
    <property type="entry name" value="MFS_XylE_like"/>
    <property type="match status" value="1"/>
</dbReference>
<evidence type="ECO:0000256" key="4">
    <source>
        <dbReference type="ARBA" id="ARBA00022475"/>
    </source>
</evidence>
<dbReference type="GO" id="GO:0022857">
    <property type="term" value="F:transmembrane transporter activity"/>
    <property type="evidence" value="ECO:0007669"/>
    <property type="project" value="InterPro"/>
</dbReference>
<keyword evidence="3 9" id="KW-0813">Transport</keyword>
<feature type="transmembrane region" description="Helical" evidence="10">
    <location>
        <begin position="56"/>
        <end position="78"/>
    </location>
</feature>
<evidence type="ECO:0000256" key="8">
    <source>
        <dbReference type="ARBA" id="ARBA00023136"/>
    </source>
</evidence>
<evidence type="ECO:0000256" key="9">
    <source>
        <dbReference type="RuleBase" id="RU003346"/>
    </source>
</evidence>
<feature type="domain" description="Major facilitator superfamily (MFS) profile" evidence="11">
    <location>
        <begin position="13"/>
        <end position="460"/>
    </location>
</feature>
<dbReference type="GO" id="GO:0005886">
    <property type="term" value="C:plasma membrane"/>
    <property type="evidence" value="ECO:0007669"/>
    <property type="project" value="UniProtKB-SubCell"/>
</dbReference>
<feature type="transmembrane region" description="Helical" evidence="10">
    <location>
        <begin position="263"/>
        <end position="286"/>
    </location>
</feature>
<dbReference type="InterPro" id="IPR005829">
    <property type="entry name" value="Sugar_transporter_CS"/>
</dbReference>
<feature type="transmembrane region" description="Helical" evidence="10">
    <location>
        <begin position="337"/>
        <end position="357"/>
    </location>
</feature>
<evidence type="ECO:0000256" key="6">
    <source>
        <dbReference type="ARBA" id="ARBA00022692"/>
    </source>
</evidence>
<sequence length="474" mass="51406">MGKAANSGYLLKLTLVATLGGLLFGYDTGVISGTVGSLDSFFVTPKGLSETAASAFKGFLVSSALIGCVIGGIFGGLISKKLGRKNGLILAAILFLISALGSAMPEMLLAPIGELDHTFSTVFIFYRILGGIGVGLASMLSPLYIAEIAPADSRGKLVSFNQLAIVGGFMVVYFVNYFISKAGGSDEWLNEVGWRWMFASEVIPAGLFLGLLFLVPDTPRSLVLRNKPEEALSVLIKVNGEERGTVILEEIKDSMDEKISGNLLSFGWLVIIIGVLLSIFQQFVGINVVLYYAPEIFKTISSGTDTALLMTIIVGVVNFLFTIIAIKTVDKYGRKPLMIIGALGMAVAMLSLGFVFFSGATGYLALFCMMLYVASFAMSWGPVTWVLLSEIFPNKIRGRALAIAVAAQWISNYLVSLTFPMMNDNSYLTEQFNHGFAYWVYGIMSILAMLFIMKFVPETKGKTLEEMEGLWKKK</sequence>
<dbReference type="NCBIfam" id="TIGR00879">
    <property type="entry name" value="SP"/>
    <property type="match status" value="1"/>
</dbReference>